<comment type="catalytic activity">
    <reaction evidence="12">
        <text>Preferential cleavage: (Ac)2-L-Lys-D-Ala-|-D-Ala. Also transpeptidation of peptidyl-alanyl moieties that are N-acyl substituents of D-alanine.</text>
        <dbReference type="EC" id="3.4.16.4"/>
    </reaction>
</comment>
<dbReference type="Pfam" id="PF00768">
    <property type="entry name" value="Peptidase_S11"/>
    <property type="match status" value="1"/>
</dbReference>
<evidence type="ECO:0000259" key="17">
    <source>
        <dbReference type="Pfam" id="PF00768"/>
    </source>
</evidence>
<evidence type="ECO:0000313" key="20">
    <source>
        <dbReference type="Proteomes" id="UP000245845"/>
    </source>
</evidence>
<evidence type="ECO:0000259" key="18">
    <source>
        <dbReference type="Pfam" id="PF07943"/>
    </source>
</evidence>
<dbReference type="Proteomes" id="UP000245845">
    <property type="component" value="Unassembled WGS sequence"/>
</dbReference>
<evidence type="ECO:0000256" key="8">
    <source>
        <dbReference type="ARBA" id="ARBA00022801"/>
    </source>
</evidence>
<proteinExistence type="inferred from homology"/>
<evidence type="ECO:0000256" key="15">
    <source>
        <dbReference type="RuleBase" id="RU004016"/>
    </source>
</evidence>
<dbReference type="InterPro" id="IPR015956">
    <property type="entry name" value="Peniciliin-bd_prot_C_sf"/>
</dbReference>
<evidence type="ECO:0000256" key="7">
    <source>
        <dbReference type="ARBA" id="ARBA00022729"/>
    </source>
</evidence>
<feature type="domain" description="Peptidase S11 D-alanyl-D-alanine carboxypeptidase A N-terminal" evidence="17">
    <location>
        <begin position="52"/>
        <end position="280"/>
    </location>
</feature>
<feature type="transmembrane region" description="Helical" evidence="16">
    <location>
        <begin position="12"/>
        <end position="33"/>
    </location>
</feature>
<dbReference type="PRINTS" id="PR00725">
    <property type="entry name" value="DADACBPTASE1"/>
</dbReference>
<dbReference type="EMBL" id="QGDL01000003">
    <property type="protein sequence ID" value="PWJ30605.1"/>
    <property type="molecule type" value="Genomic_DNA"/>
</dbReference>
<comment type="pathway">
    <text evidence="2">Cell wall biogenesis; peptidoglycan biosynthesis.</text>
</comment>
<dbReference type="Gene3D" id="2.60.410.10">
    <property type="entry name" value="D-Ala-D-Ala carboxypeptidase, C-terminal domain"/>
    <property type="match status" value="1"/>
</dbReference>
<feature type="active site" evidence="13">
    <location>
        <position position="140"/>
    </location>
</feature>
<dbReference type="GO" id="GO:0006508">
    <property type="term" value="P:proteolysis"/>
    <property type="evidence" value="ECO:0007669"/>
    <property type="project" value="UniProtKB-KW"/>
</dbReference>
<evidence type="ECO:0000256" key="10">
    <source>
        <dbReference type="ARBA" id="ARBA00022984"/>
    </source>
</evidence>
<evidence type="ECO:0000256" key="11">
    <source>
        <dbReference type="ARBA" id="ARBA00023316"/>
    </source>
</evidence>
<evidence type="ECO:0000256" key="9">
    <source>
        <dbReference type="ARBA" id="ARBA00022960"/>
    </source>
</evidence>
<keyword evidence="20" id="KW-1185">Reference proteome</keyword>
<sequence>MRKEEKRKEKGTAGPLIIWKRIAVFLLIFGLAITGVPGRQNLIAEVQAEEGEPQNLYAQSAVLMDADSGRILFSKNGQTERANASTTKIMTCILALEYGSMDDVMTVSDHAASQPKVHLGVASGQTFYLRDLLYSLMLESHNDSAVIIAENIGKSVEGFADMMNAKARELGCSHTYFITPNGLDAADDNGIHHTTAEDLGRIMKYCIMDSPRKDMFLEITRTANYQFTDCSGKNSYSCTNHNAFLQMMDGALSGKTGFTADAGYCYVGALRRDDRTFIVALLACGWPNNKSYKWADAKALMNYGLENYEYRSLWQDIDPGSIKVKNGINKEKPFDMETEISLTVMGEDKDWKMLLKDNEQAEVTWDKEESLEAPVTKGQKVGEVKYSLNGEILRTYDISTSSGIREKTFEWYLKTIFSMYFIGAD</sequence>
<accession>A0A2Y9BB49</accession>
<evidence type="ECO:0000256" key="16">
    <source>
        <dbReference type="SAM" id="Phobius"/>
    </source>
</evidence>
<name>A0A2Y9BB49_9FIRM</name>
<reference evidence="19 20" key="1">
    <citation type="submission" date="2018-05" db="EMBL/GenBank/DDBJ databases">
        <title>The Hungate 1000. A catalogue of reference genomes from the rumen microbiome.</title>
        <authorList>
            <person name="Kelly W."/>
        </authorList>
    </citation>
    <scope>NUCLEOTIDE SEQUENCE [LARGE SCALE GENOMIC DNA]</scope>
    <source>
        <strain evidence="19 20">NLAE-zl-C242</strain>
    </source>
</reference>
<keyword evidence="10" id="KW-0573">Peptidoglycan synthesis</keyword>
<keyword evidence="8" id="KW-0378">Hydrolase</keyword>
<protein>
    <recommendedName>
        <fullName evidence="4">serine-type D-Ala-D-Ala carboxypeptidase</fullName>
        <ecNumber evidence="4">3.4.16.4</ecNumber>
    </recommendedName>
</protein>
<evidence type="ECO:0000313" key="19">
    <source>
        <dbReference type="EMBL" id="PWJ30605.1"/>
    </source>
</evidence>
<evidence type="ECO:0000256" key="1">
    <source>
        <dbReference type="ARBA" id="ARBA00003217"/>
    </source>
</evidence>
<dbReference type="InterPro" id="IPR012907">
    <property type="entry name" value="Peptidase_S11_C"/>
</dbReference>
<dbReference type="GO" id="GO:0008360">
    <property type="term" value="P:regulation of cell shape"/>
    <property type="evidence" value="ECO:0007669"/>
    <property type="project" value="UniProtKB-KW"/>
</dbReference>
<evidence type="ECO:0000256" key="12">
    <source>
        <dbReference type="ARBA" id="ARBA00034000"/>
    </source>
</evidence>
<evidence type="ECO:0000256" key="4">
    <source>
        <dbReference type="ARBA" id="ARBA00012448"/>
    </source>
</evidence>
<dbReference type="UniPathway" id="UPA00219"/>
<keyword evidence="16" id="KW-0472">Membrane</keyword>
<evidence type="ECO:0000256" key="13">
    <source>
        <dbReference type="PIRSR" id="PIRSR618044-1"/>
    </source>
</evidence>
<feature type="binding site" evidence="14">
    <location>
        <position position="255"/>
    </location>
    <ligand>
        <name>substrate</name>
    </ligand>
</feature>
<dbReference type="RefSeq" id="WP_330405262.1">
    <property type="nucleotide sequence ID" value="NZ_BAAACK010000004.1"/>
</dbReference>
<dbReference type="AlphaFoldDB" id="A0A2Y9BB49"/>
<keyword evidence="16" id="KW-0812">Transmembrane</keyword>
<dbReference type="InterPro" id="IPR001967">
    <property type="entry name" value="Peptidase_S11_N"/>
</dbReference>
<dbReference type="GO" id="GO:0009252">
    <property type="term" value="P:peptidoglycan biosynthetic process"/>
    <property type="evidence" value="ECO:0007669"/>
    <property type="project" value="UniProtKB-UniPathway"/>
</dbReference>
<dbReference type="GO" id="GO:0009002">
    <property type="term" value="F:serine-type D-Ala-D-Ala carboxypeptidase activity"/>
    <property type="evidence" value="ECO:0007669"/>
    <property type="project" value="UniProtKB-EC"/>
</dbReference>
<keyword evidence="7" id="KW-0732">Signal</keyword>
<comment type="similarity">
    <text evidence="3 15">Belongs to the peptidase S11 family.</text>
</comment>
<dbReference type="SUPFAM" id="SSF56601">
    <property type="entry name" value="beta-lactamase/transpeptidase-like"/>
    <property type="match status" value="1"/>
</dbReference>
<dbReference type="InterPro" id="IPR037167">
    <property type="entry name" value="Peptidase_S11_C_sf"/>
</dbReference>
<keyword evidence="6" id="KW-0645">Protease</keyword>
<comment type="caution">
    <text evidence="19">The sequence shown here is derived from an EMBL/GenBank/DDBJ whole genome shotgun (WGS) entry which is preliminary data.</text>
</comment>
<dbReference type="PANTHER" id="PTHR21581">
    <property type="entry name" value="D-ALANYL-D-ALANINE CARBOXYPEPTIDASE"/>
    <property type="match status" value="1"/>
</dbReference>
<dbReference type="SUPFAM" id="SSF69189">
    <property type="entry name" value="Penicillin-binding protein associated domain"/>
    <property type="match status" value="1"/>
</dbReference>
<dbReference type="EC" id="3.4.16.4" evidence="4"/>
<dbReference type="InterPro" id="IPR012338">
    <property type="entry name" value="Beta-lactam/transpept-like"/>
</dbReference>
<feature type="active site" description="Acyl-ester intermediate" evidence="13">
    <location>
        <position position="85"/>
    </location>
</feature>
<keyword evidence="5 19" id="KW-0121">Carboxypeptidase</keyword>
<evidence type="ECO:0000256" key="2">
    <source>
        <dbReference type="ARBA" id="ARBA00004752"/>
    </source>
</evidence>
<comment type="function">
    <text evidence="1">Removes C-terminal D-alanyl residues from sugar-peptide cell wall precursors.</text>
</comment>
<keyword evidence="16" id="KW-1133">Transmembrane helix</keyword>
<keyword evidence="11" id="KW-0961">Cell wall biogenesis/degradation</keyword>
<evidence type="ECO:0000256" key="3">
    <source>
        <dbReference type="ARBA" id="ARBA00007164"/>
    </source>
</evidence>
<gene>
    <name evidence="19" type="ORF">A8806_1039</name>
</gene>
<evidence type="ECO:0000256" key="5">
    <source>
        <dbReference type="ARBA" id="ARBA00022645"/>
    </source>
</evidence>
<dbReference type="InterPro" id="IPR018044">
    <property type="entry name" value="Peptidase_S11"/>
</dbReference>
<feature type="active site" description="Proton acceptor" evidence="13">
    <location>
        <position position="88"/>
    </location>
</feature>
<dbReference type="GO" id="GO:0071555">
    <property type="term" value="P:cell wall organization"/>
    <property type="evidence" value="ECO:0007669"/>
    <property type="project" value="UniProtKB-KW"/>
</dbReference>
<dbReference type="Pfam" id="PF07943">
    <property type="entry name" value="PBP5_C"/>
    <property type="match status" value="1"/>
</dbReference>
<dbReference type="PANTHER" id="PTHR21581:SF33">
    <property type="entry name" value="D-ALANYL-D-ALANINE CARBOXYPEPTIDASE DACB"/>
    <property type="match status" value="1"/>
</dbReference>
<feature type="domain" description="Peptidase S11 D-Ala-D-Ala carboxypeptidase A C-terminal" evidence="18">
    <location>
        <begin position="356"/>
        <end position="401"/>
    </location>
</feature>
<organism evidence="19 20">
    <name type="scientific">Faecalicatena orotica</name>
    <dbReference type="NCBI Taxonomy" id="1544"/>
    <lineage>
        <taxon>Bacteria</taxon>
        <taxon>Bacillati</taxon>
        <taxon>Bacillota</taxon>
        <taxon>Clostridia</taxon>
        <taxon>Lachnospirales</taxon>
        <taxon>Lachnospiraceae</taxon>
        <taxon>Faecalicatena</taxon>
    </lineage>
</organism>
<evidence type="ECO:0000256" key="6">
    <source>
        <dbReference type="ARBA" id="ARBA00022670"/>
    </source>
</evidence>
<evidence type="ECO:0000256" key="14">
    <source>
        <dbReference type="PIRSR" id="PIRSR618044-2"/>
    </source>
</evidence>
<dbReference type="Gene3D" id="3.40.710.10">
    <property type="entry name" value="DD-peptidase/beta-lactamase superfamily"/>
    <property type="match status" value="1"/>
</dbReference>
<keyword evidence="9" id="KW-0133">Cell shape</keyword>